<accession>A0A3P7EAX1</accession>
<feature type="domain" description="DUF5641" evidence="2">
    <location>
        <begin position="99"/>
        <end position="196"/>
    </location>
</feature>
<dbReference type="PANTHER" id="PTHR47331">
    <property type="entry name" value="PHD-TYPE DOMAIN-CONTAINING PROTEIN"/>
    <property type="match status" value="1"/>
</dbReference>
<dbReference type="InterPro" id="IPR040676">
    <property type="entry name" value="DUF5641"/>
</dbReference>
<evidence type="ECO:0000259" key="2">
    <source>
        <dbReference type="Pfam" id="PF18701"/>
    </source>
</evidence>
<dbReference type="OrthoDB" id="5847693at2759"/>
<dbReference type="AlphaFoldDB" id="A0A3P7EAX1"/>
<protein>
    <recommendedName>
        <fullName evidence="2">DUF5641 domain-containing protein</fullName>
    </recommendedName>
</protein>
<evidence type="ECO:0000313" key="4">
    <source>
        <dbReference type="Proteomes" id="UP000270924"/>
    </source>
</evidence>
<keyword evidence="1" id="KW-0812">Transmembrane</keyword>
<keyword evidence="1" id="KW-0472">Membrane</keyword>
<dbReference type="OMA" id="CENASEQ"/>
<evidence type="ECO:0000313" key="3">
    <source>
        <dbReference type="EMBL" id="VDM13544.1"/>
    </source>
</evidence>
<organism evidence="3 4">
    <name type="scientific">Wuchereria bancrofti</name>
    <dbReference type="NCBI Taxonomy" id="6293"/>
    <lineage>
        <taxon>Eukaryota</taxon>
        <taxon>Metazoa</taxon>
        <taxon>Ecdysozoa</taxon>
        <taxon>Nematoda</taxon>
        <taxon>Chromadorea</taxon>
        <taxon>Rhabditida</taxon>
        <taxon>Spirurina</taxon>
        <taxon>Spiruromorpha</taxon>
        <taxon>Filarioidea</taxon>
        <taxon>Onchocercidae</taxon>
        <taxon>Wuchereria</taxon>
    </lineage>
</organism>
<keyword evidence="1" id="KW-1133">Transmembrane helix</keyword>
<dbReference type="Pfam" id="PF18701">
    <property type="entry name" value="DUF5641"/>
    <property type="match status" value="1"/>
</dbReference>
<reference evidence="3 4" key="1">
    <citation type="submission" date="2018-11" db="EMBL/GenBank/DDBJ databases">
        <authorList>
            <consortium name="Pathogen Informatics"/>
        </authorList>
    </citation>
    <scope>NUCLEOTIDE SEQUENCE [LARGE SCALE GENOMIC DNA]</scope>
</reference>
<name>A0A3P7EAX1_WUCBA</name>
<dbReference type="Proteomes" id="UP000270924">
    <property type="component" value="Unassembled WGS sequence"/>
</dbReference>
<proteinExistence type="predicted"/>
<dbReference type="InParanoid" id="A0A3P7EAX1"/>
<gene>
    <name evidence="3" type="ORF">WBA_LOCUS6930</name>
</gene>
<dbReference type="EMBL" id="UYWW01004492">
    <property type="protein sequence ID" value="VDM13544.1"/>
    <property type="molecule type" value="Genomic_DNA"/>
</dbReference>
<evidence type="ECO:0000256" key="1">
    <source>
        <dbReference type="SAM" id="Phobius"/>
    </source>
</evidence>
<keyword evidence="4" id="KW-1185">Reference proteome</keyword>
<feature type="transmembrane region" description="Helical" evidence="1">
    <location>
        <begin position="686"/>
        <end position="705"/>
    </location>
</feature>
<sequence length="768" mass="89223">MSLQQLDKTSSRLTKRALRRAIGRKLLKEGELITLIVEIEGILNTRPLTYVGFDDYRIIRPIDFISPMASLDLPINYDSHQDEYTPYTIKTKDTLVKYWTSTLTTLDVFWKLWKEEYLTSLRERTQRELKSPRIVEKRVPHENEIVLLNEPEIPRGVWKLARIIKINRGWDGKIRSATIQLPNGKQIDRSINMLYPMEIDATEDKEEKVEDEPEEPIARRTRSAKKSQTTVYAKDKSNLLIKTLSLITMMALIPRQVLANNSCNWITGVPFNIPEKWNCEEIIHKNATYHKVDVYTRTHVRIPAIKCNNITRTVCTKAFLRISLSVVSDHTSTTATSSQFCRYLNVRKQMNGIGLIQSSPNQWITNKEIQYSYGWLGVNCQSTSNFILTQGEILLYDGRGLVSNLEDIKDCSTQKGECITNTSIIIWNSNDTTNHCLYRKIGRFKATKYNNHFIIDEIQVSLIIDKNPPVLNTKICRFTSPILMQGDIVIELDVEDDSNSTTKFKRRITNKLLMMEKAPDRKYDPENVKLQYLSDSLRQEFLQQLKETQQRSCQNRNNLLLLIKWLSISNPTLATKLILQRNDVIAKRINGNLMVAPCKSEQSTIENIEFKGDLISKFEIERINAELEILTQTQKTINSIPHQMKDELFWQEISEEGEEIIKQMEREFDEIVLPIQEEFENLITNWKLIFICIIIVTLLTILIIIKWKFKLVQSLLCNTSKRNSNQTTIITLPIEAQHTQFLTKEEIPPIKLHTFNYIPQNHSLKITS</sequence>
<dbReference type="Gene3D" id="1.20.5.1890">
    <property type="match status" value="1"/>
</dbReference>